<dbReference type="AlphaFoldDB" id="A0A059D7R8"/>
<dbReference type="Gramene" id="KCW86783">
    <property type="protein sequence ID" value="KCW86783"/>
    <property type="gene ID" value="EUGRSUZ_B03393"/>
</dbReference>
<feature type="coiled-coil region" evidence="1">
    <location>
        <begin position="1"/>
        <end position="63"/>
    </location>
</feature>
<keyword evidence="1" id="KW-0175">Coiled coil</keyword>
<dbReference type="eggNOG" id="ENOG502QQ30">
    <property type="taxonomic scope" value="Eukaryota"/>
</dbReference>
<dbReference type="EMBL" id="KK198754">
    <property type="protein sequence ID" value="KCW86783.1"/>
    <property type="molecule type" value="Genomic_DNA"/>
</dbReference>
<dbReference type="OMA" id="EREHCAT"/>
<evidence type="ECO:0000256" key="1">
    <source>
        <dbReference type="SAM" id="Coils"/>
    </source>
</evidence>
<sequence length="137" mass="16013">MQKQKQNDEERGRELQELRAELASSAEARQKIERKMNRLRDDNALLESRQKELKATIQKLLQSRDDFINAYRESTCEMSRSIETRDRKLSLLSEKLNSHIMLFDSIEKEALSIKQVMDSVKDLISHKEELGTCISES</sequence>
<organism evidence="2">
    <name type="scientific">Eucalyptus grandis</name>
    <name type="common">Flooded gum</name>
    <dbReference type="NCBI Taxonomy" id="71139"/>
    <lineage>
        <taxon>Eukaryota</taxon>
        <taxon>Viridiplantae</taxon>
        <taxon>Streptophyta</taxon>
        <taxon>Embryophyta</taxon>
        <taxon>Tracheophyta</taxon>
        <taxon>Spermatophyta</taxon>
        <taxon>Magnoliopsida</taxon>
        <taxon>eudicotyledons</taxon>
        <taxon>Gunneridae</taxon>
        <taxon>Pentapetalae</taxon>
        <taxon>rosids</taxon>
        <taxon>malvids</taxon>
        <taxon>Myrtales</taxon>
        <taxon>Myrtaceae</taxon>
        <taxon>Myrtoideae</taxon>
        <taxon>Eucalypteae</taxon>
        <taxon>Eucalyptus</taxon>
    </lineage>
</organism>
<protein>
    <submittedName>
        <fullName evidence="2">Uncharacterized protein</fullName>
    </submittedName>
</protein>
<gene>
    <name evidence="2" type="ORF">EUGRSUZ_B03393</name>
</gene>
<proteinExistence type="predicted"/>
<name>A0A059D7R8_EUCGR</name>
<accession>A0A059D7R8</accession>
<reference evidence="2" key="1">
    <citation type="submission" date="2013-07" db="EMBL/GenBank/DDBJ databases">
        <title>The genome of Eucalyptus grandis.</title>
        <authorList>
            <person name="Schmutz J."/>
            <person name="Hayes R."/>
            <person name="Myburg A."/>
            <person name="Tuskan G."/>
            <person name="Grattapaglia D."/>
            <person name="Rokhsar D.S."/>
        </authorList>
    </citation>
    <scope>NUCLEOTIDE SEQUENCE</scope>
    <source>
        <tissue evidence="2">Leaf extractions</tissue>
    </source>
</reference>
<dbReference type="InParanoid" id="A0A059D7R8"/>
<evidence type="ECO:0000313" key="2">
    <source>
        <dbReference type="EMBL" id="KCW86783.1"/>
    </source>
</evidence>